<dbReference type="InterPro" id="IPR009003">
    <property type="entry name" value="Peptidase_S1_PA"/>
</dbReference>
<dbReference type="SUPFAM" id="SSF50494">
    <property type="entry name" value="Trypsin-like serine proteases"/>
    <property type="match status" value="1"/>
</dbReference>
<dbReference type="InterPro" id="IPR043504">
    <property type="entry name" value="Peptidase_S1_PA_chymotrypsin"/>
</dbReference>
<accession>A0AAQ3QUI9</accession>
<dbReference type="AlphaFoldDB" id="A0AAQ3QUI9"/>
<dbReference type="RefSeq" id="WP_317832046.1">
    <property type="nucleotide sequence ID" value="NZ_CP136920.1"/>
</dbReference>
<sequence length="390" mass="41578">MISFIACDAHAMLLGSGDNDANLTDPGTGVPFHAIALICNDGGSSPAGSAVYLGGKYLITANHVDGGNTRTHVTFDSNTYWERDAGFTPIRIGELDLKLIKLIDDPGINGVTLNTNASLDSSADATLIGWGRAHNESTPDPSISGQKITWDWDTSNDTIAKRWGLNEVEGTESITNGGTYTALTTYLDNSGGNDEAALATYDSGSGLFIEINGQWYLAGLATLVTQQEGADTSTFGGGFFNRGDQNLFVRISSYVSAILAAVPDTSTFTGWITDHGIYNADASIDADPDFDGLTNLLEFAFNSDPGAPSVEDSPELFNNDSDHAIRFRKSTSATGIQFTPEWSSTLESASWSSDEITLVNTGIQDGMEIWTATYSGPENPVFLRLTVTQE</sequence>
<dbReference type="Proteomes" id="UP001304300">
    <property type="component" value="Chromosome"/>
</dbReference>
<dbReference type="KEGG" id="puo:RZN69_15225"/>
<evidence type="ECO:0008006" key="3">
    <source>
        <dbReference type="Google" id="ProtNLM"/>
    </source>
</evidence>
<keyword evidence="2" id="KW-1185">Reference proteome</keyword>
<gene>
    <name evidence="1" type="ORF">RZN69_15225</name>
</gene>
<protein>
    <recommendedName>
        <fullName evidence="3">Peptidase S1 domain-containing protein</fullName>
    </recommendedName>
</protein>
<dbReference type="EMBL" id="CP136920">
    <property type="protein sequence ID" value="WOO39975.1"/>
    <property type="molecule type" value="Genomic_DNA"/>
</dbReference>
<dbReference type="Gene3D" id="2.40.10.10">
    <property type="entry name" value="Trypsin-like serine proteases"/>
    <property type="match status" value="1"/>
</dbReference>
<name>A0AAQ3QUI9_9BACT</name>
<proteinExistence type="predicted"/>
<evidence type="ECO:0000313" key="1">
    <source>
        <dbReference type="EMBL" id="WOO39975.1"/>
    </source>
</evidence>
<organism evidence="1 2">
    <name type="scientific">Rubellicoccus peritrichatus</name>
    <dbReference type="NCBI Taxonomy" id="3080537"/>
    <lineage>
        <taxon>Bacteria</taxon>
        <taxon>Pseudomonadati</taxon>
        <taxon>Verrucomicrobiota</taxon>
        <taxon>Opitutia</taxon>
        <taxon>Puniceicoccales</taxon>
        <taxon>Cerasicoccaceae</taxon>
        <taxon>Rubellicoccus</taxon>
    </lineage>
</organism>
<reference evidence="1 2" key="1">
    <citation type="submission" date="2023-10" db="EMBL/GenBank/DDBJ databases">
        <title>Rubellicoccus peritrichatus gen. nov., sp. nov., isolated from an algae of coral reef tank.</title>
        <authorList>
            <person name="Luo J."/>
        </authorList>
    </citation>
    <scope>NUCLEOTIDE SEQUENCE [LARGE SCALE GENOMIC DNA]</scope>
    <source>
        <strain evidence="1 2">CR14</strain>
    </source>
</reference>
<evidence type="ECO:0000313" key="2">
    <source>
        <dbReference type="Proteomes" id="UP001304300"/>
    </source>
</evidence>